<dbReference type="InterPro" id="IPR003593">
    <property type="entry name" value="AAA+_ATPase"/>
</dbReference>
<dbReference type="InterPro" id="IPR003439">
    <property type="entry name" value="ABC_transporter-like_ATP-bd"/>
</dbReference>
<keyword evidence="3" id="KW-0547">Nucleotide-binding</keyword>
<dbReference type="GO" id="GO:0005886">
    <property type="term" value="C:plasma membrane"/>
    <property type="evidence" value="ECO:0007669"/>
    <property type="project" value="UniProtKB-SubCell"/>
</dbReference>
<dbReference type="SMART" id="SM00382">
    <property type="entry name" value="AAA"/>
    <property type="match status" value="1"/>
</dbReference>
<evidence type="ECO:0000256" key="5">
    <source>
        <dbReference type="ARBA" id="ARBA00023251"/>
    </source>
</evidence>
<keyword evidence="5" id="KW-0046">Antibiotic resistance</keyword>
<dbReference type="AlphaFoldDB" id="A0A410WAB0"/>
<dbReference type="Pfam" id="PF00005">
    <property type="entry name" value="ABC_tran"/>
    <property type="match status" value="1"/>
</dbReference>
<comment type="subcellular location">
    <subcellularLocation>
        <location evidence="1">Cell membrane</location>
        <topology evidence="1">Peripheral membrane protein</topology>
    </subcellularLocation>
</comment>
<name>A0A410WAB0_9CORY</name>
<dbReference type="InterPro" id="IPR027417">
    <property type="entry name" value="P-loop_NTPase"/>
</dbReference>
<evidence type="ECO:0000313" key="7">
    <source>
        <dbReference type="Proteomes" id="UP000288929"/>
    </source>
</evidence>
<dbReference type="GO" id="GO:0046677">
    <property type="term" value="P:response to antibiotic"/>
    <property type="evidence" value="ECO:0007669"/>
    <property type="project" value="UniProtKB-KW"/>
</dbReference>
<evidence type="ECO:0000256" key="1">
    <source>
        <dbReference type="ARBA" id="ARBA00004202"/>
    </source>
</evidence>
<accession>A0A410WAB0</accession>
<dbReference type="PANTHER" id="PTHR42711">
    <property type="entry name" value="ABC TRANSPORTER ATP-BINDING PROTEIN"/>
    <property type="match status" value="1"/>
</dbReference>
<keyword evidence="7" id="KW-1185">Reference proteome</keyword>
<dbReference type="CDD" id="cd03230">
    <property type="entry name" value="ABC_DR_subfamily_A"/>
    <property type="match status" value="1"/>
</dbReference>
<evidence type="ECO:0000313" key="6">
    <source>
        <dbReference type="EMBL" id="QAU52880.1"/>
    </source>
</evidence>
<keyword evidence="2" id="KW-0813">Transport</keyword>
<dbReference type="GO" id="GO:0005524">
    <property type="term" value="F:ATP binding"/>
    <property type="evidence" value="ECO:0007669"/>
    <property type="project" value="UniProtKB-KW"/>
</dbReference>
<organism evidence="6 7">
    <name type="scientific">Corynebacterium pelargi</name>
    <dbReference type="NCBI Taxonomy" id="1471400"/>
    <lineage>
        <taxon>Bacteria</taxon>
        <taxon>Bacillati</taxon>
        <taxon>Actinomycetota</taxon>
        <taxon>Actinomycetes</taxon>
        <taxon>Mycobacteriales</taxon>
        <taxon>Corynebacteriaceae</taxon>
        <taxon>Corynebacterium</taxon>
    </lineage>
</organism>
<proteinExistence type="predicted"/>
<dbReference type="InterPro" id="IPR017871">
    <property type="entry name" value="ABC_transporter-like_CS"/>
</dbReference>
<dbReference type="PANTHER" id="PTHR42711:SF17">
    <property type="entry name" value="ABC TRANSPORTER ATP-BINDING PROTEIN"/>
    <property type="match status" value="1"/>
</dbReference>
<dbReference type="KEGG" id="cpeg:CPELA_08120"/>
<protein>
    <submittedName>
        <fullName evidence="6">Putative ABC transporter ATP-binding protein YbhF</fullName>
    </submittedName>
</protein>
<dbReference type="InterPro" id="IPR050763">
    <property type="entry name" value="ABC_transporter_ATP-binding"/>
</dbReference>
<dbReference type="Gene3D" id="3.40.50.300">
    <property type="entry name" value="P-loop containing nucleotide triphosphate hydrolases"/>
    <property type="match status" value="1"/>
</dbReference>
<evidence type="ECO:0000256" key="2">
    <source>
        <dbReference type="ARBA" id="ARBA00022448"/>
    </source>
</evidence>
<dbReference type="PROSITE" id="PS00211">
    <property type="entry name" value="ABC_TRANSPORTER_1"/>
    <property type="match status" value="1"/>
</dbReference>
<dbReference type="RefSeq" id="WP_128890267.1">
    <property type="nucleotide sequence ID" value="NZ_BMCX01000002.1"/>
</dbReference>
<dbReference type="GO" id="GO:0016887">
    <property type="term" value="F:ATP hydrolysis activity"/>
    <property type="evidence" value="ECO:0007669"/>
    <property type="project" value="InterPro"/>
</dbReference>
<sequence>MDTAISLLRVSKCFRAGKTRHKKQQTQALDNVTLKIGRGEIVALLGANGAGKSTLIDIMLGLTTPTSGQVEVFGVSPREAVLDTKVGAVLQNGGLLPDLKIQDTIELIASTYSNPLPVEEVLSRANLSEIRKRKVQACSGGEQQRLRFALALLGSPELLILDEPTAGMDPTARRHFWEQMQREAERGATILFATHYLREAEQFAHRALLLNHGELVADTPVAALLREYSSLDQAFSTLMKEPSCDSSF</sequence>
<dbReference type="SUPFAM" id="SSF52540">
    <property type="entry name" value="P-loop containing nucleoside triphosphate hydrolases"/>
    <property type="match status" value="1"/>
</dbReference>
<evidence type="ECO:0000256" key="3">
    <source>
        <dbReference type="ARBA" id="ARBA00022741"/>
    </source>
</evidence>
<keyword evidence="4 6" id="KW-0067">ATP-binding</keyword>
<dbReference type="EMBL" id="CP035299">
    <property type="protein sequence ID" value="QAU52880.1"/>
    <property type="molecule type" value="Genomic_DNA"/>
</dbReference>
<evidence type="ECO:0000256" key="4">
    <source>
        <dbReference type="ARBA" id="ARBA00022840"/>
    </source>
</evidence>
<dbReference type="Proteomes" id="UP000288929">
    <property type="component" value="Chromosome"/>
</dbReference>
<dbReference type="OrthoDB" id="9804819at2"/>
<gene>
    <name evidence="6" type="primary">ybhF</name>
    <name evidence="6" type="ORF">CPELA_08120</name>
</gene>
<dbReference type="PROSITE" id="PS50893">
    <property type="entry name" value="ABC_TRANSPORTER_2"/>
    <property type="match status" value="1"/>
</dbReference>
<reference evidence="6 7" key="1">
    <citation type="submission" date="2019-01" db="EMBL/GenBank/DDBJ databases">
        <authorList>
            <person name="Ruckert C."/>
            <person name="Busche T."/>
            <person name="Kalinowski J."/>
        </authorList>
    </citation>
    <scope>NUCLEOTIDE SEQUENCE [LARGE SCALE GENOMIC DNA]</scope>
    <source>
        <strain evidence="6 7">136/3</strain>
    </source>
</reference>